<dbReference type="KEGG" id="ero:EROM_020210"/>
<keyword evidence="3" id="KW-0564">Palmitate</keyword>
<dbReference type="GO" id="GO:0005737">
    <property type="term" value="C:cytoplasm"/>
    <property type="evidence" value="ECO:0007669"/>
    <property type="project" value="UniProtKB-ARBA"/>
</dbReference>
<dbReference type="InterPro" id="IPR001623">
    <property type="entry name" value="DnaJ_domain"/>
</dbReference>
<dbReference type="CDD" id="cd06257">
    <property type="entry name" value="DnaJ"/>
    <property type="match status" value="1"/>
</dbReference>
<evidence type="ECO:0000256" key="3">
    <source>
        <dbReference type="ARBA" id="ARBA00023139"/>
    </source>
</evidence>
<sequence length="335" mass="38462">MSLYDVLKIPKDATKENVERSYRFLVRLYCQSKNEMSPDRFAEINKAYTILKDKYKRDFYDIFGEVSVQLLLHNKDSYIITRMFDRLNICFYLVTLVIYISTLLALPSIVAHGKCSSIVMSLPFAVSSVTLTIPMARSLSALYWVYGVGTELKSMIFRSMEINIATLHILNYALYADGFIDILFSGAIFLVVEILSTINTIYYHNDKQKFFLQAKKNIIIGKMIRAALFGLVLVPIIPSFLKPLLFFVQILWGIYSKRYSLKVNMCILLLPILYISTFSLVLAGFRSVLIYLPLWIFGSVVMVVLALVISNVVSNIPRSRYDIREVEALPYYDVV</sequence>
<keyword evidence="2 6" id="KW-0472">Membrane</keyword>
<dbReference type="EMBL" id="CP003519">
    <property type="protein sequence ID" value="AFN82496.1"/>
    <property type="molecule type" value="Genomic_DNA"/>
</dbReference>
<feature type="transmembrane region" description="Helical" evidence="6">
    <location>
        <begin position="182"/>
        <end position="202"/>
    </location>
</feature>
<evidence type="ECO:0000313" key="8">
    <source>
        <dbReference type="EMBL" id="AFN82496.1"/>
    </source>
</evidence>
<feature type="transmembrane region" description="Helical" evidence="6">
    <location>
        <begin position="289"/>
        <end position="309"/>
    </location>
</feature>
<dbReference type="OrthoDB" id="2190196at2759"/>
<keyword evidence="9" id="KW-1185">Reference proteome</keyword>
<protein>
    <submittedName>
        <fullName evidence="8">DnaJ-like N-terminal domain-containing protein</fullName>
    </submittedName>
</protein>
<evidence type="ECO:0000256" key="4">
    <source>
        <dbReference type="ARBA" id="ARBA00023186"/>
    </source>
</evidence>
<organism evidence="8 9">
    <name type="scientific">Encephalitozoon romaleae (strain SJ-2008)</name>
    <name type="common">Microsporidian parasite</name>
    <dbReference type="NCBI Taxonomy" id="1178016"/>
    <lineage>
        <taxon>Eukaryota</taxon>
        <taxon>Fungi</taxon>
        <taxon>Fungi incertae sedis</taxon>
        <taxon>Microsporidia</taxon>
        <taxon>Unikaryonidae</taxon>
        <taxon>Encephalitozoon</taxon>
    </lineage>
</organism>
<feature type="transmembrane region" description="Helical" evidence="6">
    <location>
        <begin position="261"/>
        <end position="282"/>
    </location>
</feature>
<keyword evidence="5" id="KW-0449">Lipoprotein</keyword>
<feature type="transmembrane region" description="Helical" evidence="6">
    <location>
        <begin position="122"/>
        <end position="144"/>
    </location>
</feature>
<dbReference type="PANTHER" id="PTHR44027">
    <property type="entry name" value="DNAJ HOMOLOG SUBFAMILY C MEMBER 5 HOMOLOG"/>
    <property type="match status" value="1"/>
</dbReference>
<reference evidence="8 9" key="1">
    <citation type="journal article" date="2012" name="Proc. Natl. Acad. Sci. U.S.A.">
        <title>Gain and loss of multiple functionally related, horizontally transferred genes in the reduced genomes of two microsporidian parasites.</title>
        <authorList>
            <person name="Pombert J.-F."/>
            <person name="Selman M."/>
            <person name="Burki F."/>
            <person name="Bardell F.T."/>
            <person name="Farinelli L."/>
            <person name="Solter L.F."/>
            <person name="Whitman D.W."/>
            <person name="Weiss L.M."/>
            <person name="Corradi N."/>
            <person name="Keeling P.J."/>
        </authorList>
    </citation>
    <scope>NUCLEOTIDE SEQUENCE [LARGE SCALE GENOMIC DNA]</scope>
    <source>
        <strain evidence="8 9">SJ-2008</strain>
    </source>
</reference>
<dbReference type="Pfam" id="PF00226">
    <property type="entry name" value="DnaJ"/>
    <property type="match status" value="1"/>
</dbReference>
<keyword evidence="6" id="KW-0812">Transmembrane</keyword>
<dbReference type="InterPro" id="IPR036869">
    <property type="entry name" value="J_dom_sf"/>
</dbReference>
<feature type="domain" description="J" evidence="7">
    <location>
        <begin position="2"/>
        <end position="64"/>
    </location>
</feature>
<proteinExistence type="predicted"/>
<name>I6ZSB2_ENCRO</name>
<feature type="transmembrane region" description="Helical" evidence="6">
    <location>
        <begin position="89"/>
        <end position="110"/>
    </location>
</feature>
<dbReference type="HOGENOM" id="CLU_829071_0_0_1"/>
<dbReference type="PANTHER" id="PTHR44027:SF7">
    <property type="entry name" value="DNAJ HOMOLOG SUBFAMILY C MEMBER 5 HOMOLOG"/>
    <property type="match status" value="1"/>
</dbReference>
<dbReference type="Proteomes" id="UP000010094">
    <property type="component" value="Chromosome II"/>
</dbReference>
<dbReference type="GO" id="GO:0016020">
    <property type="term" value="C:membrane"/>
    <property type="evidence" value="ECO:0007669"/>
    <property type="project" value="UniProtKB-SubCell"/>
</dbReference>
<evidence type="ECO:0000256" key="2">
    <source>
        <dbReference type="ARBA" id="ARBA00023136"/>
    </source>
</evidence>
<gene>
    <name evidence="8" type="ordered locus">EROM_020210</name>
</gene>
<evidence type="ECO:0000256" key="5">
    <source>
        <dbReference type="ARBA" id="ARBA00023288"/>
    </source>
</evidence>
<evidence type="ECO:0000256" key="1">
    <source>
        <dbReference type="ARBA" id="ARBA00004635"/>
    </source>
</evidence>
<dbReference type="AlphaFoldDB" id="I6ZSB2"/>
<keyword evidence="4" id="KW-0143">Chaperone</keyword>
<evidence type="ECO:0000313" key="9">
    <source>
        <dbReference type="Proteomes" id="UP000010094"/>
    </source>
</evidence>
<feature type="transmembrane region" description="Helical" evidence="6">
    <location>
        <begin position="223"/>
        <end position="241"/>
    </location>
</feature>
<keyword evidence="6" id="KW-1133">Transmembrane helix</keyword>
<dbReference type="VEuPathDB" id="MicrosporidiaDB:EROM_020210"/>
<dbReference type="GeneID" id="20520779"/>
<evidence type="ECO:0000256" key="6">
    <source>
        <dbReference type="SAM" id="Phobius"/>
    </source>
</evidence>
<dbReference type="SMART" id="SM00271">
    <property type="entry name" value="DnaJ"/>
    <property type="match status" value="1"/>
</dbReference>
<dbReference type="PRINTS" id="PR00625">
    <property type="entry name" value="JDOMAIN"/>
</dbReference>
<dbReference type="RefSeq" id="XP_009263993.1">
    <property type="nucleotide sequence ID" value="XM_009265718.1"/>
</dbReference>
<dbReference type="SUPFAM" id="SSF46565">
    <property type="entry name" value="Chaperone J-domain"/>
    <property type="match status" value="1"/>
</dbReference>
<dbReference type="PROSITE" id="PS50076">
    <property type="entry name" value="DNAJ_2"/>
    <property type="match status" value="1"/>
</dbReference>
<evidence type="ECO:0000259" key="7">
    <source>
        <dbReference type="PROSITE" id="PS50076"/>
    </source>
</evidence>
<accession>I6ZSB2</accession>
<comment type="subcellular location">
    <subcellularLocation>
        <location evidence="1">Membrane</location>
        <topology evidence="1">Lipid-anchor</topology>
    </subcellularLocation>
</comment>
<dbReference type="InterPro" id="IPR051434">
    <property type="entry name" value="DnaJ_C_subfamily_member5"/>
</dbReference>
<dbReference type="Gene3D" id="1.10.287.110">
    <property type="entry name" value="DnaJ domain"/>
    <property type="match status" value="1"/>
</dbReference>